<evidence type="ECO:0000313" key="4">
    <source>
        <dbReference type="EMBL" id="CEL11146.1"/>
    </source>
</evidence>
<dbReference type="GO" id="GO:0009116">
    <property type="term" value="P:nucleoside metabolic process"/>
    <property type="evidence" value="ECO:0007669"/>
    <property type="project" value="InterPro"/>
</dbReference>
<dbReference type="AlphaFoldDB" id="A0A0U5CJL2"/>
<dbReference type="GO" id="GO:0043531">
    <property type="term" value="F:ADP binding"/>
    <property type="evidence" value="ECO:0007669"/>
    <property type="project" value="InterPro"/>
</dbReference>
<dbReference type="Proteomes" id="UP000054771">
    <property type="component" value="Unassembled WGS sequence"/>
</dbReference>
<feature type="region of interest" description="Disordered" evidence="1">
    <location>
        <begin position="572"/>
        <end position="591"/>
    </location>
</feature>
<dbReference type="GO" id="GO:0003824">
    <property type="term" value="F:catalytic activity"/>
    <property type="evidence" value="ECO:0007669"/>
    <property type="project" value="InterPro"/>
</dbReference>
<dbReference type="InterPro" id="IPR002182">
    <property type="entry name" value="NB-ARC"/>
</dbReference>
<dbReference type="Pfam" id="PF01048">
    <property type="entry name" value="PNP_UDP_1"/>
    <property type="match status" value="1"/>
</dbReference>
<gene>
    <name evidence="4" type="ORF">ASPCAL14251</name>
</gene>
<feature type="domain" description="Nucleoside phosphorylase" evidence="3">
    <location>
        <begin position="100"/>
        <end position="379"/>
    </location>
</feature>
<dbReference type="OrthoDB" id="427518at2759"/>
<organism evidence="4 5">
    <name type="scientific">Aspergillus calidoustus</name>
    <dbReference type="NCBI Taxonomy" id="454130"/>
    <lineage>
        <taxon>Eukaryota</taxon>
        <taxon>Fungi</taxon>
        <taxon>Dikarya</taxon>
        <taxon>Ascomycota</taxon>
        <taxon>Pezizomycotina</taxon>
        <taxon>Eurotiomycetes</taxon>
        <taxon>Eurotiomycetidae</taxon>
        <taxon>Eurotiales</taxon>
        <taxon>Aspergillaceae</taxon>
        <taxon>Aspergillus</taxon>
        <taxon>Aspergillus subgen. Nidulantes</taxon>
    </lineage>
</organism>
<protein>
    <recommendedName>
        <fullName evidence="6">Nucleoside phosphorylase domain-containing protein</fullName>
    </recommendedName>
</protein>
<evidence type="ECO:0000259" key="2">
    <source>
        <dbReference type="Pfam" id="PF00931"/>
    </source>
</evidence>
<evidence type="ECO:0000313" key="5">
    <source>
        <dbReference type="Proteomes" id="UP000054771"/>
    </source>
</evidence>
<name>A0A0U5CJL2_ASPCI</name>
<sequence>MDGESSSGPCVDHITLICTPTTAWSAATAAKARLNRPQSLRQPFKYPGIRTRCLGGTQFEIPPFAIIVHPFFFFPFPHPHCSPEFDPSCTMTLTHEDYTVGWVCALPRELAAARGMLDEIQQDLPAESIDCNAYTLGRIGSHNVVLACLPLGETGVVPATVTVMRMKSTFRCIGIGLVVGVGGGVPSEKHDIRLGDVVVADSGVIQYDMGKTVQGGRFICTQDCQRPPQNLLIAVSKLQSIYRLGEQRIQEYIDKMTSRYPGFLHPGEESDVLYAACYDHPPEEVSCGQCDPIQRVTRDPRQSTHPVVHYGLIASGNQVMRHGATRDKLQREHDVLCFEMEAAGLMREFPSLVIRGICDYSDSHKHKAWQDYAAVTAAAYAKELLSMIPGPLSRPTGKCFMVPFAATPNFVGRNEILGVIDDKLQAKEPVVLAGIGGVGKTQLAVQYCYLYRERKPTAHVFWVNASNSSNFDQSYSDIARALRIPGYDNPQADLKAQVHVRLSKETADPWLMVLDNLDDGQQLASQMAFVPMTRVGSGSIIVTTRDMRVTQYLPDWDCINQDVITIPPLEMRDARGRGRSTARAKTRSDRP</sequence>
<evidence type="ECO:0000256" key="1">
    <source>
        <dbReference type="SAM" id="MobiDB-lite"/>
    </source>
</evidence>
<dbReference type="PANTHER" id="PTHR46082">
    <property type="entry name" value="ATP/GTP-BINDING PROTEIN-RELATED"/>
    <property type="match status" value="1"/>
</dbReference>
<feature type="domain" description="NB-ARC" evidence="2">
    <location>
        <begin position="428"/>
        <end position="553"/>
    </location>
</feature>
<dbReference type="Gene3D" id="3.40.50.1580">
    <property type="entry name" value="Nucleoside phosphorylase domain"/>
    <property type="match status" value="1"/>
</dbReference>
<proteinExistence type="predicted"/>
<dbReference type="SUPFAM" id="SSF52540">
    <property type="entry name" value="P-loop containing nucleoside triphosphate hydrolases"/>
    <property type="match status" value="1"/>
</dbReference>
<dbReference type="STRING" id="454130.A0A0U5CJL2"/>
<dbReference type="Gene3D" id="3.40.50.300">
    <property type="entry name" value="P-loop containing nucleotide triphosphate hydrolases"/>
    <property type="match status" value="1"/>
</dbReference>
<keyword evidence="5" id="KW-1185">Reference proteome</keyword>
<evidence type="ECO:0000259" key="3">
    <source>
        <dbReference type="Pfam" id="PF01048"/>
    </source>
</evidence>
<dbReference type="InterPro" id="IPR035994">
    <property type="entry name" value="Nucleoside_phosphorylase_sf"/>
</dbReference>
<accession>A0A0U5CJL2</accession>
<dbReference type="InterPro" id="IPR053137">
    <property type="entry name" value="NLR-like"/>
</dbReference>
<reference evidence="5" key="1">
    <citation type="journal article" date="2016" name="Genome Announc.">
        <title>Draft genome sequences of fungus Aspergillus calidoustus.</title>
        <authorList>
            <person name="Horn F."/>
            <person name="Linde J."/>
            <person name="Mattern D.J."/>
            <person name="Walther G."/>
            <person name="Guthke R."/>
            <person name="Scherlach K."/>
            <person name="Martin K."/>
            <person name="Brakhage A.A."/>
            <person name="Petzke L."/>
            <person name="Valiante V."/>
        </authorList>
    </citation>
    <scope>NUCLEOTIDE SEQUENCE [LARGE SCALE GENOMIC DNA]</scope>
    <source>
        <strain evidence="5">SF006504</strain>
    </source>
</reference>
<dbReference type="SUPFAM" id="SSF53167">
    <property type="entry name" value="Purine and uridine phosphorylases"/>
    <property type="match status" value="1"/>
</dbReference>
<dbReference type="Pfam" id="PF00931">
    <property type="entry name" value="NB-ARC"/>
    <property type="match status" value="1"/>
</dbReference>
<evidence type="ECO:0008006" key="6">
    <source>
        <dbReference type="Google" id="ProtNLM"/>
    </source>
</evidence>
<dbReference type="PANTHER" id="PTHR46082:SF11">
    <property type="entry name" value="AAA+ ATPASE DOMAIN-CONTAINING PROTEIN-RELATED"/>
    <property type="match status" value="1"/>
</dbReference>
<dbReference type="InterPro" id="IPR000845">
    <property type="entry name" value="Nucleoside_phosphorylase_d"/>
</dbReference>
<dbReference type="InterPro" id="IPR027417">
    <property type="entry name" value="P-loop_NTPase"/>
</dbReference>
<dbReference type="EMBL" id="CDMC01000023">
    <property type="protein sequence ID" value="CEL11146.1"/>
    <property type="molecule type" value="Genomic_DNA"/>
</dbReference>